<keyword evidence="2" id="KW-0722">Serine protease inhibitor</keyword>
<feature type="chain" id="PRO_5044745857" description="Serpin domain-containing protein" evidence="4">
    <location>
        <begin position="17"/>
        <end position="395"/>
    </location>
</feature>
<dbReference type="InterPro" id="IPR000215">
    <property type="entry name" value="Serpin_fam"/>
</dbReference>
<evidence type="ECO:0000256" key="3">
    <source>
        <dbReference type="RuleBase" id="RU000411"/>
    </source>
</evidence>
<dbReference type="CDD" id="cd19598">
    <property type="entry name" value="serpin77Ba-like_insects"/>
    <property type="match status" value="1"/>
</dbReference>
<dbReference type="InterPro" id="IPR023795">
    <property type="entry name" value="Serpin_CS"/>
</dbReference>
<dbReference type="InterPro" id="IPR023796">
    <property type="entry name" value="Serpin_dom"/>
</dbReference>
<evidence type="ECO:0000313" key="7">
    <source>
        <dbReference type="Proteomes" id="UP001549921"/>
    </source>
</evidence>
<dbReference type="InterPro" id="IPR036186">
    <property type="entry name" value="Serpin_sf"/>
</dbReference>
<dbReference type="InterPro" id="IPR042178">
    <property type="entry name" value="Serpin_sf_1"/>
</dbReference>
<comment type="similarity">
    <text evidence="3">Belongs to the serpin family.</text>
</comment>
<dbReference type="SMART" id="SM00093">
    <property type="entry name" value="SERPIN"/>
    <property type="match status" value="1"/>
</dbReference>
<dbReference type="Proteomes" id="UP001549921">
    <property type="component" value="Unassembled WGS sequence"/>
</dbReference>
<evidence type="ECO:0000256" key="1">
    <source>
        <dbReference type="ARBA" id="ARBA00022690"/>
    </source>
</evidence>
<accession>A0ABD0SAD1</accession>
<keyword evidence="1" id="KW-0646">Protease inhibitor</keyword>
<feature type="signal peptide" evidence="4">
    <location>
        <begin position="1"/>
        <end position="16"/>
    </location>
</feature>
<sequence length="395" mass="44674">MKLALLLLFQISACFSAIDFSDRPRNFSVELVHYTQLQKDGHVVISPFGIWTLLSAVALGATGNSYNELARAFILPKDTRTLVRGYKELTSAVLNPTTTGVTLTSTNFVFLDDNFKVFPDFERSIRTDFNATVTVLNFQDPNSAQIANNQIERTGANVKNVLHSEDFAESKMILTNVISFRGLWSSPFNTSDTKEEVFFDEQKKEIGRVNMMYQKAAFAFSNIRPMQSFALEIPYGNDKKYSMLFVLPYPNVKVADAYKNLAKISIKDIFKQLEQDVEEFGDEEIDVKIPRFKISTNLVMNKPLNDMGVYDIFQPNLARFDRVSNEEIFVSAIVHKADIEVTESGTVASATTEAYFADRISSPSFHANKPFIYFLMEKTTMTMIFGGIYSKPSVF</sequence>
<dbReference type="GO" id="GO:0004867">
    <property type="term" value="F:serine-type endopeptidase inhibitor activity"/>
    <property type="evidence" value="ECO:0007669"/>
    <property type="project" value="UniProtKB-KW"/>
</dbReference>
<dbReference type="PROSITE" id="PS00284">
    <property type="entry name" value="SERPIN"/>
    <property type="match status" value="1"/>
</dbReference>
<evidence type="ECO:0000256" key="2">
    <source>
        <dbReference type="ARBA" id="ARBA00022900"/>
    </source>
</evidence>
<dbReference type="PANTHER" id="PTHR11461:SF367">
    <property type="entry name" value="GH21475P-RELATED"/>
    <property type="match status" value="1"/>
</dbReference>
<name>A0ABD0SAD1_LOXSC</name>
<dbReference type="SUPFAM" id="SSF56574">
    <property type="entry name" value="Serpins"/>
    <property type="match status" value="1"/>
</dbReference>
<dbReference type="PANTHER" id="PTHR11461">
    <property type="entry name" value="SERINE PROTEASE INHIBITOR, SERPIN"/>
    <property type="match status" value="1"/>
</dbReference>
<feature type="domain" description="Serpin" evidence="5">
    <location>
        <begin position="29"/>
        <end position="392"/>
    </location>
</feature>
<proteinExistence type="inferred from homology"/>
<dbReference type="EMBL" id="JBEDNZ010000025">
    <property type="protein sequence ID" value="KAL0810762.1"/>
    <property type="molecule type" value="Genomic_DNA"/>
</dbReference>
<keyword evidence="4" id="KW-0732">Signal</keyword>
<evidence type="ECO:0000259" key="5">
    <source>
        <dbReference type="SMART" id="SM00093"/>
    </source>
</evidence>
<dbReference type="Gene3D" id="3.30.497.10">
    <property type="entry name" value="Antithrombin, subunit I, domain 2"/>
    <property type="match status" value="1"/>
</dbReference>
<reference evidence="6 7" key="1">
    <citation type="submission" date="2024-06" db="EMBL/GenBank/DDBJ databases">
        <title>A chromosome-level genome assembly of beet webworm, Loxostege sticticalis.</title>
        <authorList>
            <person name="Zhang Y."/>
        </authorList>
    </citation>
    <scope>NUCLEOTIDE SEQUENCE [LARGE SCALE GENOMIC DNA]</scope>
    <source>
        <strain evidence="6">AQ028</strain>
        <tissue evidence="6">Male pupae</tissue>
    </source>
</reference>
<dbReference type="Pfam" id="PF00079">
    <property type="entry name" value="Serpin"/>
    <property type="match status" value="1"/>
</dbReference>
<gene>
    <name evidence="6" type="ORF">ABMA28_010079</name>
</gene>
<dbReference type="InterPro" id="IPR042185">
    <property type="entry name" value="Serpin_sf_2"/>
</dbReference>
<evidence type="ECO:0000313" key="6">
    <source>
        <dbReference type="EMBL" id="KAL0810762.1"/>
    </source>
</evidence>
<protein>
    <recommendedName>
        <fullName evidence="5">Serpin domain-containing protein</fullName>
    </recommendedName>
</protein>
<dbReference type="AlphaFoldDB" id="A0ABD0SAD1"/>
<comment type="caution">
    <text evidence="6">The sequence shown here is derived from an EMBL/GenBank/DDBJ whole genome shotgun (WGS) entry which is preliminary data.</text>
</comment>
<organism evidence="6 7">
    <name type="scientific">Loxostege sticticalis</name>
    <name type="common">Beet webworm moth</name>
    <dbReference type="NCBI Taxonomy" id="481309"/>
    <lineage>
        <taxon>Eukaryota</taxon>
        <taxon>Metazoa</taxon>
        <taxon>Ecdysozoa</taxon>
        <taxon>Arthropoda</taxon>
        <taxon>Hexapoda</taxon>
        <taxon>Insecta</taxon>
        <taxon>Pterygota</taxon>
        <taxon>Neoptera</taxon>
        <taxon>Endopterygota</taxon>
        <taxon>Lepidoptera</taxon>
        <taxon>Glossata</taxon>
        <taxon>Ditrysia</taxon>
        <taxon>Pyraloidea</taxon>
        <taxon>Crambidae</taxon>
        <taxon>Pyraustinae</taxon>
        <taxon>Loxostege</taxon>
    </lineage>
</organism>
<dbReference type="Gene3D" id="2.30.39.10">
    <property type="entry name" value="Alpha-1-antitrypsin, domain 1"/>
    <property type="match status" value="1"/>
</dbReference>
<evidence type="ECO:0000256" key="4">
    <source>
        <dbReference type="SAM" id="SignalP"/>
    </source>
</evidence>